<feature type="transmembrane region" description="Helical" evidence="1">
    <location>
        <begin position="88"/>
        <end position="110"/>
    </location>
</feature>
<name>A0ABS2CL97_9MICO</name>
<sequence length="113" mass="12400">MLVQELHPERGVALAAGIALVLFGGILLLFLVPYLRGVAAGLRTGNWWTPFERRPDGRWGVLAASRFFAVFRAPEPDRRGTGGLVLRWAVWTLVVVGLTVYPVDLVVTIVSAF</sequence>
<organism evidence="2 3">
    <name type="scientific">Phycicoccus sonneratiae</name>
    <dbReference type="NCBI Taxonomy" id="2807628"/>
    <lineage>
        <taxon>Bacteria</taxon>
        <taxon>Bacillati</taxon>
        <taxon>Actinomycetota</taxon>
        <taxon>Actinomycetes</taxon>
        <taxon>Micrococcales</taxon>
        <taxon>Intrasporangiaceae</taxon>
        <taxon>Phycicoccus</taxon>
    </lineage>
</organism>
<gene>
    <name evidence="2" type="ORF">JQN70_09185</name>
</gene>
<keyword evidence="1" id="KW-1133">Transmembrane helix</keyword>
<dbReference type="RefSeq" id="WP_204131037.1">
    <property type="nucleotide sequence ID" value="NZ_JAFDVD010000009.1"/>
</dbReference>
<evidence type="ECO:0000313" key="2">
    <source>
        <dbReference type="EMBL" id="MBM6400555.1"/>
    </source>
</evidence>
<dbReference type="Proteomes" id="UP001430172">
    <property type="component" value="Unassembled WGS sequence"/>
</dbReference>
<keyword evidence="3" id="KW-1185">Reference proteome</keyword>
<keyword evidence="1" id="KW-0472">Membrane</keyword>
<evidence type="ECO:0000313" key="3">
    <source>
        <dbReference type="Proteomes" id="UP001430172"/>
    </source>
</evidence>
<protein>
    <submittedName>
        <fullName evidence="2">Uncharacterized protein</fullName>
    </submittedName>
</protein>
<accession>A0ABS2CL97</accession>
<reference evidence="2" key="1">
    <citation type="submission" date="2021-02" db="EMBL/GenBank/DDBJ databases">
        <title>Phycicoccus sp. MQZ13P-5T, whole genome shotgun sequence.</title>
        <authorList>
            <person name="Tuo L."/>
        </authorList>
    </citation>
    <scope>NUCLEOTIDE SEQUENCE</scope>
    <source>
        <strain evidence="2">MQZ13P-5</strain>
    </source>
</reference>
<feature type="transmembrane region" description="Helical" evidence="1">
    <location>
        <begin position="12"/>
        <end position="35"/>
    </location>
</feature>
<comment type="caution">
    <text evidence="2">The sequence shown here is derived from an EMBL/GenBank/DDBJ whole genome shotgun (WGS) entry which is preliminary data.</text>
</comment>
<dbReference type="EMBL" id="JAFDVD010000009">
    <property type="protein sequence ID" value="MBM6400555.1"/>
    <property type="molecule type" value="Genomic_DNA"/>
</dbReference>
<evidence type="ECO:0000256" key="1">
    <source>
        <dbReference type="SAM" id="Phobius"/>
    </source>
</evidence>
<keyword evidence="1" id="KW-0812">Transmembrane</keyword>
<proteinExistence type="predicted"/>